<comment type="similarity">
    <text evidence="1">Belongs to the bacterial sugar transferase family.</text>
</comment>
<dbReference type="EMBL" id="CACVAX010000018">
    <property type="protein sequence ID" value="CAA6808314.1"/>
    <property type="molecule type" value="Genomic_DNA"/>
</dbReference>
<dbReference type="Pfam" id="PF02397">
    <property type="entry name" value="Bac_transf"/>
    <property type="match status" value="1"/>
</dbReference>
<keyword evidence="4" id="KW-0808">Transferase</keyword>
<keyword evidence="2" id="KW-0812">Transmembrane</keyword>
<evidence type="ECO:0000256" key="2">
    <source>
        <dbReference type="SAM" id="Phobius"/>
    </source>
</evidence>
<gene>
    <name evidence="4" type="ORF">HELGO_WM3851</name>
</gene>
<organism evidence="4">
    <name type="scientific">uncultured Sulfurovum sp</name>
    <dbReference type="NCBI Taxonomy" id="269237"/>
    <lineage>
        <taxon>Bacteria</taxon>
        <taxon>Pseudomonadati</taxon>
        <taxon>Campylobacterota</taxon>
        <taxon>Epsilonproteobacteria</taxon>
        <taxon>Campylobacterales</taxon>
        <taxon>Sulfurovaceae</taxon>
        <taxon>Sulfurovum</taxon>
        <taxon>environmental samples</taxon>
    </lineage>
</organism>
<reference evidence="4" key="1">
    <citation type="submission" date="2020-01" db="EMBL/GenBank/DDBJ databases">
        <authorList>
            <person name="Meier V. D."/>
            <person name="Meier V D."/>
        </authorList>
    </citation>
    <scope>NUCLEOTIDE SEQUENCE</scope>
    <source>
        <strain evidence="4">HLG_WM_MAG_04</strain>
    </source>
</reference>
<feature type="domain" description="Bacterial sugar transferase" evidence="3">
    <location>
        <begin position="51"/>
        <end position="231"/>
    </location>
</feature>
<evidence type="ECO:0000259" key="3">
    <source>
        <dbReference type="Pfam" id="PF02397"/>
    </source>
</evidence>
<dbReference type="PANTHER" id="PTHR30576:SF0">
    <property type="entry name" value="UNDECAPRENYL-PHOSPHATE N-ACETYLGALACTOSAMINYL 1-PHOSPHATE TRANSFERASE-RELATED"/>
    <property type="match status" value="1"/>
</dbReference>
<evidence type="ECO:0000313" key="4">
    <source>
        <dbReference type="EMBL" id="CAA6808314.1"/>
    </source>
</evidence>
<feature type="transmembrane region" description="Helical" evidence="2">
    <location>
        <begin position="56"/>
        <end position="75"/>
    </location>
</feature>
<keyword evidence="2" id="KW-1133">Transmembrane helix</keyword>
<protein>
    <submittedName>
        <fullName evidence="4">UDP-glucose lipid carrier transferase</fullName>
    </submittedName>
</protein>
<dbReference type="GO" id="GO:0016780">
    <property type="term" value="F:phosphotransferase activity, for other substituted phosphate groups"/>
    <property type="evidence" value="ECO:0007669"/>
    <property type="project" value="TreeGrafter"/>
</dbReference>
<dbReference type="InterPro" id="IPR003362">
    <property type="entry name" value="Bact_transf"/>
</dbReference>
<proteinExistence type="inferred from homology"/>
<dbReference type="AlphaFoldDB" id="A0A6S6T0H2"/>
<evidence type="ECO:0000256" key="1">
    <source>
        <dbReference type="ARBA" id="ARBA00006464"/>
    </source>
</evidence>
<dbReference type="PANTHER" id="PTHR30576">
    <property type="entry name" value="COLANIC BIOSYNTHESIS UDP-GLUCOSE LIPID CARRIER TRANSFERASE"/>
    <property type="match status" value="1"/>
</dbReference>
<accession>A0A6S6T0H2</accession>
<keyword evidence="2" id="KW-0472">Membrane</keyword>
<name>A0A6S6T0H2_9BACT</name>
<sequence>MTYSIPKKHNRNISLYKTNKSEIAPTTITLSQKNINKKSYQAYTKFQYLQKRTVDFFIGGLLFFISMPVIIYTIYRIRRESPGPIFFKQTRIGLNGKTFTCYKFRSMHSNSKFNPYTQENDSRIFPFGNIMRQMRIDELPQLFNIIKGEMHLIGPRAEWDILVKDYEKIIPNYHDRHLVAPGITGLAQVQYPYGRNIKDAKNKLKYDRLYIDSWSLFLELKVVWRTIKVILGRRGM</sequence>